<keyword evidence="2" id="KW-1185">Reference proteome</keyword>
<dbReference type="EMBL" id="SSOP01000226">
    <property type="protein sequence ID" value="KAB5589815.1"/>
    <property type="molecule type" value="Genomic_DNA"/>
</dbReference>
<name>A0A5N5QDJ0_9AGAM</name>
<comment type="caution">
    <text evidence="1">The sequence shown here is derived from an EMBL/GenBank/DDBJ whole genome shotgun (WGS) entry which is preliminary data.</text>
</comment>
<evidence type="ECO:0000313" key="1">
    <source>
        <dbReference type="EMBL" id="KAB5589815.1"/>
    </source>
</evidence>
<organism evidence="1 2">
    <name type="scientific">Ceratobasidium theobromae</name>
    <dbReference type="NCBI Taxonomy" id="1582974"/>
    <lineage>
        <taxon>Eukaryota</taxon>
        <taxon>Fungi</taxon>
        <taxon>Dikarya</taxon>
        <taxon>Basidiomycota</taxon>
        <taxon>Agaricomycotina</taxon>
        <taxon>Agaricomycetes</taxon>
        <taxon>Cantharellales</taxon>
        <taxon>Ceratobasidiaceae</taxon>
        <taxon>Ceratobasidium</taxon>
    </lineage>
</organism>
<dbReference type="AlphaFoldDB" id="A0A5N5QDJ0"/>
<proteinExistence type="predicted"/>
<reference evidence="1 2" key="1">
    <citation type="journal article" date="2019" name="Fungal Biol. Biotechnol.">
        <title>Draft genome sequence of fastidious pathogen Ceratobasidium theobromae, which causes vascular-streak dieback in Theobroma cacao.</title>
        <authorList>
            <person name="Ali S.S."/>
            <person name="Asman A."/>
            <person name="Shao J."/>
            <person name="Firmansyah A.P."/>
            <person name="Susilo A.W."/>
            <person name="Rosmana A."/>
            <person name="McMahon P."/>
            <person name="Junaid M."/>
            <person name="Guest D."/>
            <person name="Kheng T.Y."/>
            <person name="Meinhardt L.W."/>
            <person name="Bailey B.A."/>
        </authorList>
    </citation>
    <scope>NUCLEOTIDE SEQUENCE [LARGE SCALE GENOMIC DNA]</scope>
    <source>
        <strain evidence="1 2">CT2</strain>
    </source>
</reference>
<dbReference type="Proteomes" id="UP000383932">
    <property type="component" value="Unassembled WGS sequence"/>
</dbReference>
<accession>A0A5N5QDJ0</accession>
<sequence>MIASSRWQVLGYDLNAGWAVTYFSKTLFTPAGMDIYVRDPKSVSGELVQRIVEAAKAVQGEIGALAEGFFEVPVTE</sequence>
<gene>
    <name evidence="1" type="ORF">CTheo_6739</name>
</gene>
<dbReference type="OrthoDB" id="9975758at2759"/>
<protein>
    <submittedName>
        <fullName evidence="1">Uncharacterized protein</fullName>
    </submittedName>
</protein>
<evidence type="ECO:0000313" key="2">
    <source>
        <dbReference type="Proteomes" id="UP000383932"/>
    </source>
</evidence>